<dbReference type="InterPro" id="IPR026004">
    <property type="entry name" value="Septum_form"/>
</dbReference>
<keyword evidence="2" id="KW-0472">Membrane</keyword>
<evidence type="ECO:0000256" key="2">
    <source>
        <dbReference type="SAM" id="Phobius"/>
    </source>
</evidence>
<evidence type="ECO:0000313" key="6">
    <source>
        <dbReference type="Proteomes" id="UP000325529"/>
    </source>
</evidence>
<feature type="compositionally biased region" description="Gly residues" evidence="1">
    <location>
        <begin position="287"/>
        <end position="297"/>
    </location>
</feature>
<evidence type="ECO:0000256" key="1">
    <source>
        <dbReference type="SAM" id="MobiDB-lite"/>
    </source>
</evidence>
<feature type="transmembrane region" description="Helical" evidence="2">
    <location>
        <begin position="122"/>
        <end position="142"/>
    </location>
</feature>
<keyword evidence="2" id="KW-1133">Transmembrane helix</keyword>
<protein>
    <submittedName>
        <fullName evidence="5">DUF4190 domain-containing protein</fullName>
    </submittedName>
</protein>
<dbReference type="Pfam" id="PF13845">
    <property type="entry name" value="Septum_form"/>
    <property type="match status" value="1"/>
</dbReference>
<feature type="region of interest" description="Disordered" evidence="1">
    <location>
        <begin position="277"/>
        <end position="315"/>
    </location>
</feature>
<dbReference type="Proteomes" id="UP000325529">
    <property type="component" value="Chromosome"/>
</dbReference>
<feature type="domain" description="DUF4190" evidence="3">
    <location>
        <begin position="86"/>
        <end position="141"/>
    </location>
</feature>
<dbReference type="InterPro" id="IPR025241">
    <property type="entry name" value="DUF4190"/>
</dbReference>
<keyword evidence="6" id="KW-1185">Reference proteome</keyword>
<feature type="transmembrane region" description="Helical" evidence="2">
    <location>
        <begin position="85"/>
        <end position="110"/>
    </location>
</feature>
<dbReference type="AlphaFoldDB" id="A0A5J6GAJ2"/>
<evidence type="ECO:0000259" key="4">
    <source>
        <dbReference type="Pfam" id="PF13845"/>
    </source>
</evidence>
<feature type="compositionally biased region" description="Pro residues" evidence="1">
    <location>
        <begin position="45"/>
        <end position="64"/>
    </location>
</feature>
<sequence>MRPHLPFRLRSRLRCAKLSASPTVRSTAPVDIPPPPGPYASGSQPPYPGPYGPQGQPPYGPPGGAPYQQWPGPYSPYSRPPVNGFAIASLVLGILCCIPGVGLVLGLVGLSQIKKKGERGKGLAIAGSILSGLGVVLLVLAVTTGAARDFMDGFREAAREARGGAFPVDKGGCFNVPDSDLDSATYEYEIDEVPCARPHDAEVFASFRVNNPSFPGDAAVQGLAERRCTAYATSYTKGSSADLSGAEVVFFVPDRETWRQGSRHITCLYAAADQTRSLEGSLRGDGKGGGTGGGTGGRPDDDTDGGADGGDSAEV</sequence>
<reference evidence="5 6" key="1">
    <citation type="submission" date="2017-09" db="EMBL/GenBank/DDBJ databases">
        <authorList>
            <person name="Lee N."/>
            <person name="Cho B.-K."/>
        </authorList>
    </citation>
    <scope>NUCLEOTIDE SEQUENCE [LARGE SCALE GENOMIC DNA]</scope>
    <source>
        <strain evidence="5 6">ATCC 12853</strain>
    </source>
</reference>
<feature type="domain" description="Septum formation-related" evidence="4">
    <location>
        <begin position="169"/>
        <end position="267"/>
    </location>
</feature>
<dbReference type="KEGG" id="ska:CP970_15230"/>
<gene>
    <name evidence="5" type="ORF">CP970_15230</name>
</gene>
<keyword evidence="2" id="KW-0812">Transmembrane</keyword>
<feature type="region of interest" description="Disordered" evidence="1">
    <location>
        <begin position="20"/>
        <end position="72"/>
    </location>
</feature>
<evidence type="ECO:0000313" key="5">
    <source>
        <dbReference type="EMBL" id="QEU92073.1"/>
    </source>
</evidence>
<evidence type="ECO:0000259" key="3">
    <source>
        <dbReference type="Pfam" id="PF13828"/>
    </source>
</evidence>
<dbReference type="OrthoDB" id="3628931at2"/>
<name>A0A5J6GAJ2_STRKN</name>
<dbReference type="EMBL" id="CP023699">
    <property type="protein sequence ID" value="QEU92073.1"/>
    <property type="molecule type" value="Genomic_DNA"/>
</dbReference>
<dbReference type="Pfam" id="PF13828">
    <property type="entry name" value="DUF4190"/>
    <property type="match status" value="1"/>
</dbReference>
<proteinExistence type="predicted"/>
<organism evidence="5 6">
    <name type="scientific">Streptomyces kanamyceticus</name>
    <dbReference type="NCBI Taxonomy" id="1967"/>
    <lineage>
        <taxon>Bacteria</taxon>
        <taxon>Bacillati</taxon>
        <taxon>Actinomycetota</taxon>
        <taxon>Actinomycetes</taxon>
        <taxon>Kitasatosporales</taxon>
        <taxon>Streptomycetaceae</taxon>
        <taxon>Streptomyces</taxon>
    </lineage>
</organism>
<accession>A0A5J6GAJ2</accession>
<feature type="compositionally biased region" description="Acidic residues" evidence="1">
    <location>
        <begin position="301"/>
        <end position="315"/>
    </location>
</feature>